<dbReference type="AlphaFoldDB" id="A0A0F9YID5"/>
<dbReference type="PANTHER" id="PTHR46825:SF9">
    <property type="entry name" value="BETA-LACTAMASE-RELATED DOMAIN-CONTAINING PROTEIN"/>
    <property type="match status" value="1"/>
</dbReference>
<evidence type="ECO:0000256" key="1">
    <source>
        <dbReference type="SAM" id="Phobius"/>
    </source>
</evidence>
<feature type="transmembrane region" description="Helical" evidence="1">
    <location>
        <begin position="21"/>
        <end position="39"/>
    </location>
</feature>
<dbReference type="Pfam" id="PF00144">
    <property type="entry name" value="Beta-lactamase"/>
    <property type="match status" value="1"/>
</dbReference>
<keyword evidence="1" id="KW-0812">Transmembrane</keyword>
<name>A0A0F9YID5_9ZZZZ</name>
<keyword evidence="1" id="KW-0472">Membrane</keyword>
<comment type="caution">
    <text evidence="3">The sequence shown here is derived from an EMBL/GenBank/DDBJ whole genome shotgun (WGS) entry which is preliminary data.</text>
</comment>
<dbReference type="PANTHER" id="PTHR46825">
    <property type="entry name" value="D-ALANYL-D-ALANINE-CARBOXYPEPTIDASE/ENDOPEPTIDASE AMPH"/>
    <property type="match status" value="1"/>
</dbReference>
<sequence>MPFRPTTHPTTRPTTHPISRPIILTVTTIMLAGVVYLFWPVYGFIAETNAALRNPWAWQAVPAADNCQSSPVDDDWASTSDKACELLLEHQARIHAPSLSAAVAIDGKLVWSAATGWSDLAAMTPATPDTLYRIGSTSKPVTGTLLARLIDAGLVTLDEPIGGYDDTLPNPDWHSLTLRQLASHTAGLPEYATKRDWRGVYHSMALREPHDNVRQSLSLFDGSPQRYAPGTDFEYSSFGALLIASTLQAAAGQPFEALIQQSVLAPLALESPRADQAVADRARFYQLDGNRAQPWRAVDLSNKLPGGGFMSRPKDLVRLGSAWLDPSFISPQTREQFWTQQTLNNGEINEQGYALAWRWNEAGKFAHHGGVSKGAMTWLAVYPEQSLVIALSINTTLAEFAEFSQVQSALVGLFTQEQRIQLSETGFSSSSN</sequence>
<dbReference type="EMBL" id="LAZR01000001">
    <property type="protein sequence ID" value="KKO12057.1"/>
    <property type="molecule type" value="Genomic_DNA"/>
</dbReference>
<dbReference type="InterPro" id="IPR050491">
    <property type="entry name" value="AmpC-like"/>
</dbReference>
<dbReference type="InterPro" id="IPR001466">
    <property type="entry name" value="Beta-lactam-related"/>
</dbReference>
<accession>A0A0F9YID5</accession>
<dbReference type="InterPro" id="IPR012338">
    <property type="entry name" value="Beta-lactam/transpept-like"/>
</dbReference>
<evidence type="ECO:0000259" key="2">
    <source>
        <dbReference type="Pfam" id="PF00144"/>
    </source>
</evidence>
<dbReference type="Gene3D" id="3.40.710.10">
    <property type="entry name" value="DD-peptidase/beta-lactamase superfamily"/>
    <property type="match status" value="1"/>
</dbReference>
<gene>
    <name evidence="3" type="ORF">LCGC14_0000650</name>
</gene>
<proteinExistence type="predicted"/>
<evidence type="ECO:0000313" key="3">
    <source>
        <dbReference type="EMBL" id="KKO12057.1"/>
    </source>
</evidence>
<feature type="domain" description="Beta-lactamase-related" evidence="2">
    <location>
        <begin position="90"/>
        <end position="397"/>
    </location>
</feature>
<dbReference type="SUPFAM" id="SSF56601">
    <property type="entry name" value="beta-lactamase/transpeptidase-like"/>
    <property type="match status" value="1"/>
</dbReference>
<keyword evidence="1" id="KW-1133">Transmembrane helix</keyword>
<organism evidence="3">
    <name type="scientific">marine sediment metagenome</name>
    <dbReference type="NCBI Taxonomy" id="412755"/>
    <lineage>
        <taxon>unclassified sequences</taxon>
        <taxon>metagenomes</taxon>
        <taxon>ecological metagenomes</taxon>
    </lineage>
</organism>
<reference evidence="3" key="1">
    <citation type="journal article" date="2015" name="Nature">
        <title>Complex archaea that bridge the gap between prokaryotes and eukaryotes.</title>
        <authorList>
            <person name="Spang A."/>
            <person name="Saw J.H."/>
            <person name="Jorgensen S.L."/>
            <person name="Zaremba-Niedzwiedzka K."/>
            <person name="Martijn J."/>
            <person name="Lind A.E."/>
            <person name="van Eijk R."/>
            <person name="Schleper C."/>
            <person name="Guy L."/>
            <person name="Ettema T.J."/>
        </authorList>
    </citation>
    <scope>NUCLEOTIDE SEQUENCE</scope>
</reference>
<protein>
    <recommendedName>
        <fullName evidence="2">Beta-lactamase-related domain-containing protein</fullName>
    </recommendedName>
</protein>